<dbReference type="Proteomes" id="UP000228758">
    <property type="component" value="Unassembled WGS sequence"/>
</dbReference>
<dbReference type="RefSeq" id="WP_100365014.1">
    <property type="nucleotide sequence ID" value="NZ_PGFF01000001.1"/>
</dbReference>
<dbReference type="OrthoDB" id="4558596at2"/>
<comment type="caution">
    <text evidence="1">The sequence shown here is derived from an EMBL/GenBank/DDBJ whole genome shotgun (WGS) entry which is preliminary data.</text>
</comment>
<evidence type="ECO:0000313" key="2">
    <source>
        <dbReference type="Proteomes" id="UP000228758"/>
    </source>
</evidence>
<gene>
    <name evidence="1" type="ORF">CLV46_2448</name>
</gene>
<evidence type="ECO:0008006" key="3">
    <source>
        <dbReference type="Google" id="ProtNLM"/>
    </source>
</evidence>
<protein>
    <recommendedName>
        <fullName evidence="3">TfoX-like protein</fullName>
    </recommendedName>
</protein>
<name>A0A2M9CLV3_9MICO</name>
<accession>A0A2M9CLV3</accession>
<dbReference type="EMBL" id="PGFF01000001">
    <property type="protein sequence ID" value="PJJ72871.1"/>
    <property type="molecule type" value="Genomic_DNA"/>
</dbReference>
<organism evidence="1 2">
    <name type="scientific">Diaminobutyricimonas aerilata</name>
    <dbReference type="NCBI Taxonomy" id="1162967"/>
    <lineage>
        <taxon>Bacteria</taxon>
        <taxon>Bacillati</taxon>
        <taxon>Actinomycetota</taxon>
        <taxon>Actinomycetes</taxon>
        <taxon>Micrococcales</taxon>
        <taxon>Microbacteriaceae</taxon>
        <taxon>Diaminobutyricimonas</taxon>
    </lineage>
</organism>
<dbReference type="SUPFAM" id="SSF159894">
    <property type="entry name" value="YgaC/TfoX-N like"/>
    <property type="match status" value="1"/>
</dbReference>
<evidence type="ECO:0000313" key="1">
    <source>
        <dbReference type="EMBL" id="PJJ72871.1"/>
    </source>
</evidence>
<dbReference type="AlphaFoldDB" id="A0A2M9CLV3"/>
<keyword evidence="2" id="KW-1185">Reference proteome</keyword>
<sequence length="124" mass="13018">MDATGDGVGDFEAVAEGLEGAGIRRGRMMGRPMLSIGGRMFACLVDGGLTLRLGAGSASYARALALPGAVVFAPGADRVFRDWVVVPVAHATTWPEFADAALAYAESLPPAPPRARPRVPRRER</sequence>
<proteinExistence type="predicted"/>
<reference evidence="1 2" key="1">
    <citation type="submission" date="2017-11" db="EMBL/GenBank/DDBJ databases">
        <title>Genomic Encyclopedia of Archaeal and Bacterial Type Strains, Phase II (KMG-II): From Individual Species to Whole Genera.</title>
        <authorList>
            <person name="Goeker M."/>
        </authorList>
    </citation>
    <scope>NUCLEOTIDE SEQUENCE [LARGE SCALE GENOMIC DNA]</scope>
    <source>
        <strain evidence="1 2">DSM 27393</strain>
    </source>
</reference>